<reference evidence="1" key="1">
    <citation type="submission" date="2022-01" db="EMBL/GenBank/DDBJ databases">
        <authorList>
            <person name="King R."/>
        </authorList>
    </citation>
    <scope>NUCLEOTIDE SEQUENCE</scope>
</reference>
<protein>
    <submittedName>
        <fullName evidence="1">Uncharacterized protein</fullName>
    </submittedName>
</protein>
<evidence type="ECO:0000313" key="1">
    <source>
        <dbReference type="EMBL" id="CAG9769565.1"/>
    </source>
</evidence>
<accession>A0A9N9QR43</accession>
<proteinExistence type="predicted"/>
<dbReference type="OrthoDB" id="6779891at2759"/>
<name>A0A9N9QR43_9CUCU</name>
<dbReference type="Pfam" id="PF14223">
    <property type="entry name" value="Retrotran_gag_2"/>
    <property type="match status" value="1"/>
</dbReference>
<evidence type="ECO:0000313" key="2">
    <source>
        <dbReference type="Proteomes" id="UP001152799"/>
    </source>
</evidence>
<dbReference type="EMBL" id="OU892281">
    <property type="protein sequence ID" value="CAG9769565.1"/>
    <property type="molecule type" value="Genomic_DNA"/>
</dbReference>
<gene>
    <name evidence="1" type="ORF">CEUTPL_LOCUS10071</name>
</gene>
<keyword evidence="2" id="KW-1185">Reference proteome</keyword>
<dbReference type="Proteomes" id="UP001152799">
    <property type="component" value="Chromosome 5"/>
</dbReference>
<dbReference type="AlphaFoldDB" id="A0A9N9QR43"/>
<organism evidence="1 2">
    <name type="scientific">Ceutorhynchus assimilis</name>
    <name type="common">cabbage seed weevil</name>
    <dbReference type="NCBI Taxonomy" id="467358"/>
    <lineage>
        <taxon>Eukaryota</taxon>
        <taxon>Metazoa</taxon>
        <taxon>Ecdysozoa</taxon>
        <taxon>Arthropoda</taxon>
        <taxon>Hexapoda</taxon>
        <taxon>Insecta</taxon>
        <taxon>Pterygota</taxon>
        <taxon>Neoptera</taxon>
        <taxon>Endopterygota</taxon>
        <taxon>Coleoptera</taxon>
        <taxon>Polyphaga</taxon>
        <taxon>Cucujiformia</taxon>
        <taxon>Curculionidae</taxon>
        <taxon>Ceutorhynchinae</taxon>
        <taxon>Ceutorhynchus</taxon>
    </lineage>
</organism>
<sequence length="111" mass="12776">MASALLPFPQLTSDNYNLQQVEILTETDGVKEVLTTSQEDYDKLDINNKVKYDKSESKAKCIIVQCMTDKHIEYIKDARTAKEILRSLKNVFERKSTFSKLYIVTITLPPE</sequence>